<protein>
    <recommendedName>
        <fullName evidence="2">DUF1641 domain-containing protein</fullName>
    </recommendedName>
</protein>
<proteinExistence type="predicted"/>
<gene>
    <name evidence="1" type="ORF">S12H4_50783</name>
</gene>
<organism evidence="1">
    <name type="scientific">marine sediment metagenome</name>
    <dbReference type="NCBI Taxonomy" id="412755"/>
    <lineage>
        <taxon>unclassified sequences</taxon>
        <taxon>metagenomes</taxon>
        <taxon>ecological metagenomes</taxon>
    </lineage>
</organism>
<reference evidence="1" key="1">
    <citation type="journal article" date="2014" name="Front. Microbiol.">
        <title>High frequency of phylogenetically diverse reductive dehalogenase-homologous genes in deep subseafloor sedimentary metagenomes.</title>
        <authorList>
            <person name="Kawai M."/>
            <person name="Futagami T."/>
            <person name="Toyoda A."/>
            <person name="Takaki Y."/>
            <person name="Nishi S."/>
            <person name="Hori S."/>
            <person name="Arai W."/>
            <person name="Tsubouchi T."/>
            <person name="Morono Y."/>
            <person name="Uchiyama I."/>
            <person name="Ito T."/>
            <person name="Fujiyama A."/>
            <person name="Inagaki F."/>
            <person name="Takami H."/>
        </authorList>
    </citation>
    <scope>NUCLEOTIDE SEQUENCE</scope>
    <source>
        <strain evidence="1">Expedition CK06-06</strain>
    </source>
</reference>
<evidence type="ECO:0008006" key="2">
    <source>
        <dbReference type="Google" id="ProtNLM"/>
    </source>
</evidence>
<sequence>MTEKTNAEGGGVKLEPHTMESMVEIIDTFGLIMTFLNDQAIQDLSGIISQLLKLVNGLTGSDIVDLLEAALMDPEFDKALLNPPKVGIFGLMGAIRDEDTQRGIGILLALVKAIGKASTS</sequence>
<accession>X1UYQ6</accession>
<dbReference type="InterPro" id="IPR012440">
    <property type="entry name" value="DUF1641"/>
</dbReference>
<evidence type="ECO:0000313" key="1">
    <source>
        <dbReference type="EMBL" id="GAJ08727.1"/>
    </source>
</evidence>
<dbReference type="AlphaFoldDB" id="X1UYQ6"/>
<dbReference type="Pfam" id="PF07849">
    <property type="entry name" value="DUF1641"/>
    <property type="match status" value="1"/>
</dbReference>
<name>X1UYQ6_9ZZZZ</name>
<comment type="caution">
    <text evidence="1">The sequence shown here is derived from an EMBL/GenBank/DDBJ whole genome shotgun (WGS) entry which is preliminary data.</text>
</comment>
<dbReference type="EMBL" id="BARW01032022">
    <property type="protein sequence ID" value="GAJ08727.1"/>
    <property type="molecule type" value="Genomic_DNA"/>
</dbReference>